<dbReference type="AlphaFoldDB" id="A0A9P0Q8Y7"/>
<proteinExistence type="predicted"/>
<dbReference type="EMBL" id="CAKOFQ010008530">
    <property type="protein sequence ID" value="CAH2014653.1"/>
    <property type="molecule type" value="Genomic_DNA"/>
</dbReference>
<gene>
    <name evidence="1" type="ORF">ACAOBT_LOCUS34263</name>
</gene>
<protein>
    <submittedName>
        <fullName evidence="1">Uncharacterized protein</fullName>
    </submittedName>
</protein>
<reference evidence="1" key="1">
    <citation type="submission" date="2022-03" db="EMBL/GenBank/DDBJ databases">
        <authorList>
            <person name="Sayadi A."/>
        </authorList>
    </citation>
    <scope>NUCLEOTIDE SEQUENCE</scope>
</reference>
<dbReference type="Proteomes" id="UP001152888">
    <property type="component" value="Unassembled WGS sequence"/>
</dbReference>
<accession>A0A9P0Q8Y7</accession>
<comment type="caution">
    <text evidence="1">The sequence shown here is derived from an EMBL/GenBank/DDBJ whole genome shotgun (WGS) entry which is preliminary data.</text>
</comment>
<evidence type="ECO:0000313" key="1">
    <source>
        <dbReference type="EMBL" id="CAH2014653.1"/>
    </source>
</evidence>
<keyword evidence="2" id="KW-1185">Reference proteome</keyword>
<name>A0A9P0Q8Y7_ACAOB</name>
<evidence type="ECO:0000313" key="2">
    <source>
        <dbReference type="Proteomes" id="UP001152888"/>
    </source>
</evidence>
<sequence>MEEVFVQQVLYLKIYLIQYQILLKKMIWIGINSLDFAQMA</sequence>
<organism evidence="1 2">
    <name type="scientific">Acanthoscelides obtectus</name>
    <name type="common">Bean weevil</name>
    <name type="synonym">Bruchus obtectus</name>
    <dbReference type="NCBI Taxonomy" id="200917"/>
    <lineage>
        <taxon>Eukaryota</taxon>
        <taxon>Metazoa</taxon>
        <taxon>Ecdysozoa</taxon>
        <taxon>Arthropoda</taxon>
        <taxon>Hexapoda</taxon>
        <taxon>Insecta</taxon>
        <taxon>Pterygota</taxon>
        <taxon>Neoptera</taxon>
        <taxon>Endopterygota</taxon>
        <taxon>Coleoptera</taxon>
        <taxon>Polyphaga</taxon>
        <taxon>Cucujiformia</taxon>
        <taxon>Chrysomeloidea</taxon>
        <taxon>Chrysomelidae</taxon>
        <taxon>Bruchinae</taxon>
        <taxon>Bruchini</taxon>
        <taxon>Acanthoscelides</taxon>
    </lineage>
</organism>